<dbReference type="AlphaFoldDB" id="X1C9G0"/>
<reference evidence="1" key="1">
    <citation type="journal article" date="2014" name="Front. Microbiol.">
        <title>High frequency of phylogenetically diverse reductive dehalogenase-homologous genes in deep subseafloor sedimentary metagenomes.</title>
        <authorList>
            <person name="Kawai M."/>
            <person name="Futagami T."/>
            <person name="Toyoda A."/>
            <person name="Takaki Y."/>
            <person name="Nishi S."/>
            <person name="Hori S."/>
            <person name="Arai W."/>
            <person name="Tsubouchi T."/>
            <person name="Morono Y."/>
            <person name="Uchiyama I."/>
            <person name="Ito T."/>
            <person name="Fujiyama A."/>
            <person name="Inagaki F."/>
            <person name="Takami H."/>
        </authorList>
    </citation>
    <scope>NUCLEOTIDE SEQUENCE</scope>
    <source>
        <strain evidence="1">Expedition CK06-06</strain>
    </source>
</reference>
<sequence length="284" mass="32018">DSVRIDSLTLILTSESNQGDDIISLTGSAYLVTEEWDESINSDEFFDYRTIIDYSAETTTQFELTDSSRAIQLIELPPAMMESWTDTTGGGQNFGMLLDYDNASYIKEFTSRHSSFVGQWPRMAVAYYDAALDSVFHDTLIANKDASLIDFNGSFDPKQLFVSSGYVTRSFFNFDLSKIPPTAAMATMNFEFKRDSIGSVKNNNKSEFMNVRTITTEYNLLPYYEADSTFLINIFYNPTIIETSDNVLGIAEISRGNASQNFLQDILNGDIPYGSFMFQYEVEG</sequence>
<evidence type="ECO:0000313" key="1">
    <source>
        <dbReference type="EMBL" id="GAH04062.1"/>
    </source>
</evidence>
<name>X1C9G0_9ZZZZ</name>
<dbReference type="EMBL" id="BART01024436">
    <property type="protein sequence ID" value="GAH04062.1"/>
    <property type="molecule type" value="Genomic_DNA"/>
</dbReference>
<gene>
    <name evidence="1" type="ORF">S01H4_44140</name>
</gene>
<proteinExistence type="predicted"/>
<accession>X1C9G0</accession>
<feature type="non-terminal residue" evidence="1">
    <location>
        <position position="284"/>
    </location>
</feature>
<protein>
    <submittedName>
        <fullName evidence="1">Uncharacterized protein</fullName>
    </submittedName>
</protein>
<organism evidence="1">
    <name type="scientific">marine sediment metagenome</name>
    <dbReference type="NCBI Taxonomy" id="412755"/>
    <lineage>
        <taxon>unclassified sequences</taxon>
        <taxon>metagenomes</taxon>
        <taxon>ecological metagenomes</taxon>
    </lineage>
</organism>
<feature type="non-terminal residue" evidence="1">
    <location>
        <position position="1"/>
    </location>
</feature>
<comment type="caution">
    <text evidence="1">The sequence shown here is derived from an EMBL/GenBank/DDBJ whole genome shotgun (WGS) entry which is preliminary data.</text>
</comment>